<accession>A0A383WBK1</accession>
<dbReference type="OrthoDB" id="61900at2759"/>
<dbReference type="SUPFAM" id="SSF52080">
    <property type="entry name" value="Ribosomal proteins L15p and L18e"/>
    <property type="match status" value="1"/>
</dbReference>
<dbReference type="GO" id="GO:0006412">
    <property type="term" value="P:translation"/>
    <property type="evidence" value="ECO:0007669"/>
    <property type="project" value="InterPro"/>
</dbReference>
<reference evidence="5 6" key="1">
    <citation type="submission" date="2016-10" db="EMBL/GenBank/DDBJ databases">
        <authorList>
            <person name="Cai Z."/>
        </authorList>
    </citation>
    <scope>NUCLEOTIDE SEQUENCE [LARGE SCALE GENOMIC DNA]</scope>
</reference>
<dbReference type="PANTHER" id="PTHR11721:SF3">
    <property type="entry name" value="LARGE RIBOSOMAL SUBUNIT PROTEIN UL15"/>
    <property type="match status" value="1"/>
</dbReference>
<keyword evidence="6" id="KW-1185">Reference proteome</keyword>
<evidence type="ECO:0000256" key="2">
    <source>
        <dbReference type="ARBA" id="ARBA00022980"/>
    </source>
</evidence>
<dbReference type="InterPro" id="IPR001196">
    <property type="entry name" value="Ribosomal_uL15_CS"/>
</dbReference>
<keyword evidence="2 4" id="KW-0689">Ribosomal protein</keyword>
<evidence type="ECO:0000256" key="3">
    <source>
        <dbReference type="ARBA" id="ARBA00023274"/>
    </source>
</evidence>
<dbReference type="PROSITE" id="PS00475">
    <property type="entry name" value="RIBOSOMAL_L15"/>
    <property type="match status" value="1"/>
</dbReference>
<evidence type="ECO:0000313" key="6">
    <source>
        <dbReference type="Proteomes" id="UP000256970"/>
    </source>
</evidence>
<dbReference type="Pfam" id="PF00828">
    <property type="entry name" value="Ribosomal_L27A"/>
    <property type="match status" value="1"/>
</dbReference>
<dbReference type="Proteomes" id="UP000256970">
    <property type="component" value="Unassembled WGS sequence"/>
</dbReference>
<evidence type="ECO:0000256" key="4">
    <source>
        <dbReference type="RuleBase" id="RU003888"/>
    </source>
</evidence>
<dbReference type="InterPro" id="IPR021131">
    <property type="entry name" value="Ribosomal_uL15/eL18"/>
</dbReference>
<organism evidence="5 6">
    <name type="scientific">Tetradesmus obliquus</name>
    <name type="common">Green alga</name>
    <name type="synonym">Acutodesmus obliquus</name>
    <dbReference type="NCBI Taxonomy" id="3088"/>
    <lineage>
        <taxon>Eukaryota</taxon>
        <taxon>Viridiplantae</taxon>
        <taxon>Chlorophyta</taxon>
        <taxon>core chlorophytes</taxon>
        <taxon>Chlorophyceae</taxon>
        <taxon>CS clade</taxon>
        <taxon>Sphaeropleales</taxon>
        <taxon>Scenedesmaceae</taxon>
        <taxon>Tetradesmus</taxon>
    </lineage>
</organism>
<dbReference type="HAMAP" id="MF_01341">
    <property type="entry name" value="Ribosomal_uL15"/>
    <property type="match status" value="1"/>
</dbReference>
<gene>
    <name evidence="5" type="ORF">BQ4739_LOCUS15129</name>
</gene>
<comment type="similarity">
    <text evidence="1 4">Belongs to the universal ribosomal protein uL15 family.</text>
</comment>
<dbReference type="FunFam" id="3.100.10.10:FF:000002">
    <property type="entry name" value="60S ribosomal protein L27a"/>
    <property type="match status" value="1"/>
</dbReference>
<dbReference type="Gene3D" id="3.100.10.10">
    <property type="match status" value="1"/>
</dbReference>
<protein>
    <submittedName>
        <fullName evidence="5">Uncharacterized protein</fullName>
    </submittedName>
</protein>
<dbReference type="GO" id="GO:0022625">
    <property type="term" value="C:cytosolic large ribosomal subunit"/>
    <property type="evidence" value="ECO:0007669"/>
    <property type="project" value="TreeGrafter"/>
</dbReference>
<dbReference type="InterPro" id="IPR036227">
    <property type="entry name" value="Ribosomal_uL15/eL18_sf"/>
</dbReference>
<dbReference type="AlphaFoldDB" id="A0A383WBK1"/>
<dbReference type="PANTHER" id="PTHR11721">
    <property type="entry name" value="60S RIBOSOMAL PROTEIN L27A"/>
    <property type="match status" value="1"/>
</dbReference>
<dbReference type="EMBL" id="FNXT01001221">
    <property type="protein sequence ID" value="SZX74811.1"/>
    <property type="molecule type" value="Genomic_DNA"/>
</dbReference>
<proteinExistence type="inferred from homology"/>
<dbReference type="InterPro" id="IPR030878">
    <property type="entry name" value="Ribosomal_uL15"/>
</dbReference>
<sequence length="147" mass="16356">MTTRLRKHRKKRGHVSAGHGRIGKHRKHPGGRGNAGGQHHHRILFDKYHPGFFGKVGMRHFHKQKNHYHCPIVNLDKLWTLVGEEARVAAAKDTSSAPVIDVTKYGLHKVLGKGQLPEQPVVVKAKFFSKLAEKKIKEAGGACVLTA</sequence>
<dbReference type="STRING" id="3088.A0A383WBK1"/>
<evidence type="ECO:0000256" key="1">
    <source>
        <dbReference type="ARBA" id="ARBA00007320"/>
    </source>
</evidence>
<evidence type="ECO:0000313" key="5">
    <source>
        <dbReference type="EMBL" id="SZX74811.1"/>
    </source>
</evidence>
<name>A0A383WBK1_TETOB</name>
<keyword evidence="3 4" id="KW-0687">Ribonucleoprotein</keyword>
<dbReference type="GO" id="GO:0003735">
    <property type="term" value="F:structural constituent of ribosome"/>
    <property type="evidence" value="ECO:0007669"/>
    <property type="project" value="InterPro"/>
</dbReference>